<dbReference type="Gene3D" id="3.30.1330.70">
    <property type="entry name" value="Holliday junction resolvase RusA"/>
    <property type="match status" value="1"/>
</dbReference>
<dbReference type="InterPro" id="IPR036614">
    <property type="entry name" value="RusA-like_sf"/>
</dbReference>
<dbReference type="SUPFAM" id="SSF103084">
    <property type="entry name" value="Holliday junction resolvase RusA"/>
    <property type="match status" value="1"/>
</dbReference>
<sequence>MTLTPIDSPAVLVPRLIAHEEIQARNIVARFTIAGEAVTKGRPRFARRGKGVRTYTPADTLEAEAVVADAFRAAVPHHQPDKEYTYGLLAVFCVGNRKVRDVDNLLKLVLDGLNKIAWHDDAQVVELSGRKIYDLANPENARSEVVIYQVGEVPKPYRRPKRRAG</sequence>
<dbReference type="RefSeq" id="WP_379534463.1">
    <property type="nucleotide sequence ID" value="NZ_JBHSBI010000036.1"/>
</dbReference>
<reference evidence="2" key="1">
    <citation type="journal article" date="2019" name="Int. J. Syst. Evol. Microbiol.">
        <title>The Global Catalogue of Microorganisms (GCM) 10K type strain sequencing project: providing services to taxonomists for standard genome sequencing and annotation.</title>
        <authorList>
            <consortium name="The Broad Institute Genomics Platform"/>
            <consortium name="The Broad Institute Genome Sequencing Center for Infectious Disease"/>
            <person name="Wu L."/>
            <person name="Ma J."/>
        </authorList>
    </citation>
    <scope>NUCLEOTIDE SEQUENCE [LARGE SCALE GENOMIC DNA]</scope>
    <source>
        <strain evidence="2">TBRC 1276</strain>
    </source>
</reference>
<keyword evidence="2" id="KW-1185">Reference proteome</keyword>
<protein>
    <submittedName>
        <fullName evidence="1">RusA family crossover junction endodeoxyribonuclease</fullName>
    </submittedName>
</protein>
<accession>A0ABV8GL09</accession>
<dbReference type="EMBL" id="JBHSBI010000036">
    <property type="protein sequence ID" value="MFC4014628.1"/>
    <property type="molecule type" value="Genomic_DNA"/>
</dbReference>
<proteinExistence type="predicted"/>
<evidence type="ECO:0000313" key="2">
    <source>
        <dbReference type="Proteomes" id="UP001595851"/>
    </source>
</evidence>
<dbReference type="Pfam" id="PF05866">
    <property type="entry name" value="RusA"/>
    <property type="match status" value="1"/>
</dbReference>
<name>A0ABV8GL09_9ACTN</name>
<dbReference type="Proteomes" id="UP001595851">
    <property type="component" value="Unassembled WGS sequence"/>
</dbReference>
<gene>
    <name evidence="1" type="ORF">ACFOY2_45910</name>
</gene>
<organism evidence="1 2">
    <name type="scientific">Nonomuraea purpurea</name>
    <dbReference type="NCBI Taxonomy" id="1849276"/>
    <lineage>
        <taxon>Bacteria</taxon>
        <taxon>Bacillati</taxon>
        <taxon>Actinomycetota</taxon>
        <taxon>Actinomycetes</taxon>
        <taxon>Streptosporangiales</taxon>
        <taxon>Streptosporangiaceae</taxon>
        <taxon>Nonomuraea</taxon>
    </lineage>
</organism>
<dbReference type="InterPro" id="IPR008822">
    <property type="entry name" value="Endonuclease_RusA-like"/>
</dbReference>
<evidence type="ECO:0000313" key="1">
    <source>
        <dbReference type="EMBL" id="MFC4014628.1"/>
    </source>
</evidence>
<comment type="caution">
    <text evidence="1">The sequence shown here is derived from an EMBL/GenBank/DDBJ whole genome shotgun (WGS) entry which is preliminary data.</text>
</comment>